<sequence length="70" mass="8143">MSPNTDAKQKTKMLGIVKDLQKRMHELDELKKDLDVKEIRLTSSLRKSRELLEEIKVPSLELLKEGNPKK</sequence>
<dbReference type="EMBL" id="NZBU01000002">
    <property type="protein sequence ID" value="MAG21832.1"/>
    <property type="molecule type" value="Genomic_DNA"/>
</dbReference>
<accession>A0A2D6M082</accession>
<evidence type="ECO:0000313" key="2">
    <source>
        <dbReference type="Proteomes" id="UP000226592"/>
    </source>
</evidence>
<evidence type="ECO:0000313" key="1">
    <source>
        <dbReference type="EMBL" id="MAG21832.1"/>
    </source>
</evidence>
<dbReference type="Proteomes" id="UP000226592">
    <property type="component" value="Unassembled WGS sequence"/>
</dbReference>
<reference evidence="2" key="1">
    <citation type="submission" date="2017-09" db="EMBL/GenBank/DDBJ databases">
        <title>The Reconstruction of 2,631 Draft Metagenome-Assembled Genomes from the Global Oceans.</title>
        <authorList>
            <person name="Tully B.J."/>
            <person name="Graham E.D."/>
            <person name="Heidelberg J.F."/>
        </authorList>
    </citation>
    <scope>NUCLEOTIDE SEQUENCE [LARGE SCALE GENOMIC DNA]</scope>
</reference>
<protein>
    <submittedName>
        <fullName evidence="1">Uncharacterized protein</fullName>
    </submittedName>
</protein>
<name>A0A2D6M082_9ARCH</name>
<comment type="caution">
    <text evidence="1">The sequence shown here is derived from an EMBL/GenBank/DDBJ whole genome shotgun (WGS) entry which is preliminary data.</text>
</comment>
<organism evidence="1 2">
    <name type="scientific">Candidatus Iainarchaeum sp</name>
    <dbReference type="NCBI Taxonomy" id="3101447"/>
    <lineage>
        <taxon>Archaea</taxon>
        <taxon>Candidatus Iainarchaeota</taxon>
        <taxon>Candidatus Iainarchaeia</taxon>
        <taxon>Candidatus Iainarchaeales</taxon>
        <taxon>Candidatus Iainarchaeaceae</taxon>
        <taxon>Candidatus Iainarchaeum</taxon>
    </lineage>
</organism>
<proteinExistence type="predicted"/>
<dbReference type="AlphaFoldDB" id="A0A2D6M082"/>
<gene>
    <name evidence="1" type="ORF">CL943_00810</name>
</gene>